<name>A0A975SQH5_9RHOO</name>
<proteinExistence type="predicted"/>
<evidence type="ECO:0000313" key="3">
    <source>
        <dbReference type="Proteomes" id="UP000683428"/>
    </source>
</evidence>
<feature type="transmembrane region" description="Helical" evidence="1">
    <location>
        <begin position="201"/>
        <end position="222"/>
    </location>
</feature>
<protein>
    <recommendedName>
        <fullName evidence="4">Tetratricopeptide repeat protein</fullName>
    </recommendedName>
</protein>
<feature type="transmembrane region" description="Helical" evidence="1">
    <location>
        <begin position="164"/>
        <end position="181"/>
    </location>
</feature>
<evidence type="ECO:0000256" key="1">
    <source>
        <dbReference type="SAM" id="Phobius"/>
    </source>
</evidence>
<reference evidence="2" key="1">
    <citation type="submission" date="2020-11" db="EMBL/GenBank/DDBJ databases">
        <title>Azospira inquinata sp. nov.</title>
        <authorList>
            <person name="Moe W.M."/>
            <person name="Mikes M.C."/>
        </authorList>
    </citation>
    <scope>NUCLEOTIDE SEQUENCE</scope>
    <source>
        <strain evidence="2">Azo-3</strain>
    </source>
</reference>
<keyword evidence="1" id="KW-0812">Transmembrane</keyword>
<feature type="transmembrane region" description="Helical" evidence="1">
    <location>
        <begin position="133"/>
        <end position="152"/>
    </location>
</feature>
<keyword evidence="3" id="KW-1185">Reference proteome</keyword>
<dbReference type="EMBL" id="CP064782">
    <property type="protein sequence ID" value="QWT50090.1"/>
    <property type="molecule type" value="Genomic_DNA"/>
</dbReference>
<dbReference type="RefSeq" id="WP_216131195.1">
    <property type="nucleotide sequence ID" value="NZ_CP064782.1"/>
</dbReference>
<feature type="transmembrane region" description="Helical" evidence="1">
    <location>
        <begin position="27"/>
        <end position="47"/>
    </location>
</feature>
<sequence length="427" mass="46801">MALSAAPITPFWQRLPRFFLFPLAPRTLGYLLFLAACCGAGLVLPMIKPLKLLITAVACLGAWLALTRYAYGVLEETARGHLTPEDYDRTDTSHRNSLPYKQFAVFFVMGLALGLCSLAGRFAAFVAQGVVNLSMPASIMVLTLTGSMGAALSPAGLWRVIRSIGLPYLGLCAFLFLLSLGGPELLKLVAPRLPLWAMVPAINFILMYFTLIMFNLMGYVLYQYHGDLGLAAEGDEGLAGPEGERAADPGERIAALISAGQVDQALDVAYEAQRLAPGDFRAQDRYLKLLLLGHKTERFLSHARSVLPVYLARGQLAEAWALWRRCRQLDAAWETPEATVLGLAQAAARGRDFRGALEVMKGFDRRNPGHGDIPAVYLLSAQILCEQFHQDPMAGRILETLKARYPDHPLRAEAERYLATLARLAQA</sequence>
<feature type="transmembrane region" description="Helical" evidence="1">
    <location>
        <begin position="103"/>
        <end position="127"/>
    </location>
</feature>
<dbReference type="KEGG" id="aiq:Azoinq_05705"/>
<keyword evidence="1" id="KW-1133">Transmembrane helix</keyword>
<feature type="transmembrane region" description="Helical" evidence="1">
    <location>
        <begin position="53"/>
        <end position="71"/>
    </location>
</feature>
<dbReference type="Proteomes" id="UP000683428">
    <property type="component" value="Chromosome"/>
</dbReference>
<evidence type="ECO:0008006" key="4">
    <source>
        <dbReference type="Google" id="ProtNLM"/>
    </source>
</evidence>
<gene>
    <name evidence="2" type="ORF">Azoinq_05705</name>
</gene>
<keyword evidence="1" id="KW-0472">Membrane</keyword>
<organism evidence="2 3">
    <name type="scientific">Azospira inquinata</name>
    <dbReference type="NCBI Taxonomy" id="2785627"/>
    <lineage>
        <taxon>Bacteria</taxon>
        <taxon>Pseudomonadati</taxon>
        <taxon>Pseudomonadota</taxon>
        <taxon>Betaproteobacteria</taxon>
        <taxon>Rhodocyclales</taxon>
        <taxon>Rhodocyclaceae</taxon>
        <taxon>Azospira</taxon>
    </lineage>
</organism>
<evidence type="ECO:0000313" key="2">
    <source>
        <dbReference type="EMBL" id="QWT50090.1"/>
    </source>
</evidence>
<accession>A0A975SQH5</accession>
<dbReference type="AlphaFoldDB" id="A0A975SQH5"/>